<organism evidence="2 3">
    <name type="scientific">Sphaerisporangium album</name>
    <dbReference type="NCBI Taxonomy" id="509200"/>
    <lineage>
        <taxon>Bacteria</taxon>
        <taxon>Bacillati</taxon>
        <taxon>Actinomycetota</taxon>
        <taxon>Actinomycetes</taxon>
        <taxon>Streptosporangiales</taxon>
        <taxon>Streptosporangiaceae</taxon>
        <taxon>Sphaerisporangium</taxon>
    </lineage>
</organism>
<dbReference type="EMBL" id="QOIL01000004">
    <property type="protein sequence ID" value="RCG31624.1"/>
    <property type="molecule type" value="Genomic_DNA"/>
</dbReference>
<accession>A0A367FMZ2</accession>
<sequence>MLEQLSRLPAQSLDLDTYRMDFRDNFWKSDMSWKLERQLTFKEPSTPSWVAMAEGDWEKSLQLAEQMRAGRTEHQRELDRCGIVQRRIRFVSDPPTPYLQWELHLLMIWAQLGEQIRVLPAETIAHLETLTVLPEVVVLGDRSPNPVMYEIQYTDGVLSGARKFTDPGLITTCRHAISHHWQRGEDILRYFPRKIANLPQPTPHGV</sequence>
<name>A0A367FMZ2_9ACTN</name>
<protein>
    <recommendedName>
        <fullName evidence="1">DUF6879 domain-containing protein</fullName>
    </recommendedName>
</protein>
<dbReference type="Pfam" id="PF21806">
    <property type="entry name" value="DUF6879"/>
    <property type="match status" value="1"/>
</dbReference>
<evidence type="ECO:0000313" key="2">
    <source>
        <dbReference type="EMBL" id="RCG31624.1"/>
    </source>
</evidence>
<comment type="caution">
    <text evidence="2">The sequence shown here is derived from an EMBL/GenBank/DDBJ whole genome shotgun (WGS) entry which is preliminary data.</text>
</comment>
<proteinExistence type="predicted"/>
<dbReference type="Proteomes" id="UP000253094">
    <property type="component" value="Unassembled WGS sequence"/>
</dbReference>
<dbReference type="RefSeq" id="WP_114028194.1">
    <property type="nucleotide sequence ID" value="NZ_QOIL01000004.1"/>
</dbReference>
<dbReference type="AlphaFoldDB" id="A0A367FMZ2"/>
<gene>
    <name evidence="2" type="ORF">DQ384_08660</name>
</gene>
<dbReference type="OrthoDB" id="3436275at2"/>
<keyword evidence="3" id="KW-1185">Reference proteome</keyword>
<evidence type="ECO:0000313" key="3">
    <source>
        <dbReference type="Proteomes" id="UP000253094"/>
    </source>
</evidence>
<reference evidence="2 3" key="1">
    <citation type="submission" date="2018-06" db="EMBL/GenBank/DDBJ databases">
        <title>Sphaerisporangium craniellae sp. nov., isolated from a marine sponge in the South China Sea.</title>
        <authorList>
            <person name="Li L."/>
        </authorList>
    </citation>
    <scope>NUCLEOTIDE SEQUENCE [LARGE SCALE GENOMIC DNA]</scope>
    <source>
        <strain evidence="2 3">CCTCC AA 208026</strain>
    </source>
</reference>
<dbReference type="InterPro" id="IPR049244">
    <property type="entry name" value="DUF6879"/>
</dbReference>
<evidence type="ECO:0000259" key="1">
    <source>
        <dbReference type="Pfam" id="PF21806"/>
    </source>
</evidence>
<feature type="domain" description="DUF6879" evidence="1">
    <location>
        <begin position="31"/>
        <end position="191"/>
    </location>
</feature>